<evidence type="ECO:0000256" key="2">
    <source>
        <dbReference type="ARBA" id="ARBA00023034"/>
    </source>
</evidence>
<accession>A0ABQ9EUY0</accession>
<feature type="compositionally biased region" description="Basic and acidic residues" evidence="5">
    <location>
        <begin position="362"/>
        <end position="372"/>
    </location>
</feature>
<name>A0ABQ9EUY0_TEGGR</name>
<dbReference type="PROSITE" id="PS50913">
    <property type="entry name" value="GRIP"/>
    <property type="match status" value="1"/>
</dbReference>
<organism evidence="7 8">
    <name type="scientific">Tegillarca granosa</name>
    <name type="common">Malaysian cockle</name>
    <name type="synonym">Anadara granosa</name>
    <dbReference type="NCBI Taxonomy" id="220873"/>
    <lineage>
        <taxon>Eukaryota</taxon>
        <taxon>Metazoa</taxon>
        <taxon>Spiralia</taxon>
        <taxon>Lophotrochozoa</taxon>
        <taxon>Mollusca</taxon>
        <taxon>Bivalvia</taxon>
        <taxon>Autobranchia</taxon>
        <taxon>Pteriomorphia</taxon>
        <taxon>Arcoida</taxon>
        <taxon>Arcoidea</taxon>
        <taxon>Arcidae</taxon>
        <taxon>Tegillarca</taxon>
    </lineage>
</organism>
<dbReference type="Proteomes" id="UP001217089">
    <property type="component" value="Unassembled WGS sequence"/>
</dbReference>
<feature type="compositionally biased region" description="Low complexity" evidence="5">
    <location>
        <begin position="1319"/>
        <end position="1337"/>
    </location>
</feature>
<keyword evidence="3 4" id="KW-0175">Coiled coil</keyword>
<feature type="coiled-coil region" evidence="4">
    <location>
        <begin position="707"/>
        <end position="767"/>
    </location>
</feature>
<feature type="coiled-coil region" evidence="4">
    <location>
        <begin position="524"/>
        <end position="664"/>
    </location>
</feature>
<evidence type="ECO:0000313" key="8">
    <source>
        <dbReference type="Proteomes" id="UP001217089"/>
    </source>
</evidence>
<feature type="coiled-coil region" evidence="4">
    <location>
        <begin position="803"/>
        <end position="1033"/>
    </location>
</feature>
<protein>
    <recommendedName>
        <fullName evidence="6">GRIP domain-containing protein</fullName>
    </recommendedName>
</protein>
<feature type="domain" description="GRIP" evidence="6">
    <location>
        <begin position="1142"/>
        <end position="1191"/>
    </location>
</feature>
<comment type="caution">
    <text evidence="7">The sequence shown here is derived from an EMBL/GenBank/DDBJ whole genome shotgun (WGS) entry which is preliminary data.</text>
</comment>
<comment type="subcellular location">
    <subcellularLocation>
        <location evidence="1">Golgi apparatus</location>
    </subcellularLocation>
</comment>
<evidence type="ECO:0000256" key="5">
    <source>
        <dbReference type="SAM" id="MobiDB-lite"/>
    </source>
</evidence>
<reference evidence="7 8" key="1">
    <citation type="submission" date="2022-12" db="EMBL/GenBank/DDBJ databases">
        <title>Chromosome-level genome of Tegillarca granosa.</title>
        <authorList>
            <person name="Kim J."/>
        </authorList>
    </citation>
    <scope>NUCLEOTIDE SEQUENCE [LARGE SCALE GENOMIC DNA]</scope>
    <source>
        <strain evidence="7">Teg-2019</strain>
        <tissue evidence="7">Adductor muscle</tissue>
    </source>
</reference>
<dbReference type="PANTHER" id="PTHR18921">
    <property type="entry name" value="MYOSIN HEAVY CHAIN - RELATED"/>
    <property type="match status" value="1"/>
</dbReference>
<gene>
    <name evidence="7" type="ORF">KUTeg_013867</name>
</gene>
<evidence type="ECO:0000256" key="3">
    <source>
        <dbReference type="ARBA" id="ARBA00023054"/>
    </source>
</evidence>
<evidence type="ECO:0000256" key="4">
    <source>
        <dbReference type="SAM" id="Coils"/>
    </source>
</evidence>
<feature type="coiled-coil region" evidence="4">
    <location>
        <begin position="44"/>
        <end position="313"/>
    </location>
</feature>
<keyword evidence="2" id="KW-0333">Golgi apparatus</keyword>
<feature type="compositionally biased region" description="Polar residues" evidence="5">
    <location>
        <begin position="391"/>
        <end position="405"/>
    </location>
</feature>
<dbReference type="EMBL" id="JARBDR010000657">
    <property type="protein sequence ID" value="KAJ8308993.1"/>
    <property type="molecule type" value="Genomic_DNA"/>
</dbReference>
<evidence type="ECO:0000313" key="7">
    <source>
        <dbReference type="EMBL" id="KAJ8308993.1"/>
    </source>
</evidence>
<evidence type="ECO:0000259" key="6">
    <source>
        <dbReference type="PROSITE" id="PS50913"/>
    </source>
</evidence>
<evidence type="ECO:0000256" key="1">
    <source>
        <dbReference type="ARBA" id="ARBA00004555"/>
    </source>
</evidence>
<feature type="region of interest" description="Disordered" evidence="5">
    <location>
        <begin position="362"/>
        <end position="407"/>
    </location>
</feature>
<dbReference type="Gene3D" id="1.10.287.1490">
    <property type="match status" value="1"/>
</dbReference>
<proteinExistence type="predicted"/>
<sequence>MSWLGGSISSFTGQLTNLTKDILTEGTEEVSDQATELRIAQDKIKEFQSVVASQSQEIERLKRINHELEEKAETSELQINSISREYRTLLEEKEVGYDGLQFSGDHLDFSDNINMQHDINRLTQEIKKLKAESKHWKTLALDRSVNETAQKKLDSSNDILDLQNKVKELQEQINSDKEQHQHEIASLQDVHSQKLSALRKKIKTDVAEYKEKISELERQVQSGESSSNSEQELNLELTKLQSQLQSMEQMKNQVEGENKDLKESVESMKAKIDALKEERSVQISQIESLTLEVQQYKTETEKKEEEILSLQKKYKQVCSGLDTTKYQLLDQLDANHQQSLKTSLGELEKDYERTSVETEEIVKNLGDSEHQKLTGGKSSSSRKPEEDLDNQSDVQTVTSDLSELSRQNEELDRQVNILNDQISKYEQEISQFEIVKSDWQNEKEALEDVLMQLREQLREKEISLNVVEAQKADMEKELASLQETQKSDDSCETHQLQQQLKEKDDCIATLALEKEGLEVEIRKFQDIQQILNEKDRLIMDLQQEKDDLEAGLEELDNQHQEAMDQLIKMRDSLNMKVEQLSHQLDEKNENIRSLSEEMTELKQKIPNESETHSNHLEEHDRELSNLKGKIFELENQNKELKITASKLKEDLEKRDGDLSDLREKLHKGAIAVNEMHMEKQDMESELVEKCAIELKEVEIEGVKRIEANLLGSENKTVREKNEELEREIAVENDENIVQEMEKLQSLLQEKDNVITELQNNNKSLLKMLDSKSKSILGDKTLVDVHQLENEHSNATESVDITSYNTKLEEIKRLQEKQKEFLDNNKEKEMKIQSLHQQNIEYEETLANKDMELSTQKKQIDNLTFQLQGLQTEVTDLKNEHLSSDQQVSEKLSQIHIMKDANDRLTLTLQEREFELKSLKEKVETLTAVVQDKEGEKGSVDKLMKENETIMLQAKQLQQERDQAMMAIKQRLVENEDLSREIQKLKEKENKASRELDRLRNHLIQIEEGYTKEALDAEEREKELRNRLVAAEEKILSSSTAAESARFDYYITFPEKECQVATEVEHYQKEAATLKKKVLKLEKELEETKVKLQEAEDGLEAAQRLSEKLDKREEAILALKEEVQLRESALKEAEEKLKTFITSQDNKVDKLVIKNLFLGYFTTPKGQKHQVLVTIGGVLNFSPEDFERVEGKAGLVGWVPGFLKFGPKPATPSTPYFTPPQTPVTAGRAVPQVDKSFSELFVKFLENESTPPPPAVRLPAEEMARDVQRQRETNKPAYNPFTAPRHVAMPLKIGEQETSHSPHILMSTAPLSPTLPLFAPTPVSAADSSPASSGRSTPNTSSAILKDVLGSR</sequence>
<dbReference type="InterPro" id="IPR000237">
    <property type="entry name" value="GRIP_dom"/>
</dbReference>
<dbReference type="PANTHER" id="PTHR18921:SF2">
    <property type="entry name" value="THYROID RECEPTOR-INTERACTING PROTEIN 11"/>
    <property type="match status" value="1"/>
</dbReference>
<keyword evidence="8" id="KW-1185">Reference proteome</keyword>
<feature type="coiled-coil region" evidence="4">
    <location>
        <begin position="1063"/>
        <end position="1135"/>
    </location>
</feature>
<feature type="region of interest" description="Disordered" evidence="5">
    <location>
        <begin position="1316"/>
        <end position="1351"/>
    </location>
</feature>